<name>A0A180GET1_PUCT1</name>
<feature type="compositionally biased region" description="Low complexity" evidence="1">
    <location>
        <begin position="182"/>
        <end position="193"/>
    </location>
</feature>
<dbReference type="OrthoDB" id="2511315at2759"/>
<evidence type="ECO:0000313" key="4">
    <source>
        <dbReference type="Proteomes" id="UP000005240"/>
    </source>
</evidence>
<reference evidence="2" key="2">
    <citation type="submission" date="2016-05" db="EMBL/GenBank/DDBJ databases">
        <title>Comparative analysis highlights variable genome content of wheat rusts and divergence of the mating loci.</title>
        <authorList>
            <person name="Cuomo C.A."/>
            <person name="Bakkeren G."/>
            <person name="Szabo L."/>
            <person name="Khalil H."/>
            <person name="Joly D."/>
            <person name="Goldberg J."/>
            <person name="Young S."/>
            <person name="Zeng Q."/>
            <person name="Fellers J."/>
        </authorList>
    </citation>
    <scope>NUCLEOTIDE SEQUENCE [LARGE SCALE GENOMIC DNA]</scope>
    <source>
        <strain evidence="2">1-1 BBBD Race 1</strain>
    </source>
</reference>
<dbReference type="STRING" id="630390.A0A180GET1"/>
<protein>
    <submittedName>
        <fullName evidence="2 3">Uncharacterized protein</fullName>
    </submittedName>
</protein>
<feature type="compositionally biased region" description="Low complexity" evidence="1">
    <location>
        <begin position="114"/>
        <end position="125"/>
    </location>
</feature>
<evidence type="ECO:0000313" key="3">
    <source>
        <dbReference type="EnsemblFungi" id="PTTG_28092-t43_1-p1"/>
    </source>
</evidence>
<feature type="compositionally biased region" description="Pro residues" evidence="1">
    <location>
        <begin position="13"/>
        <end position="25"/>
    </location>
</feature>
<evidence type="ECO:0000313" key="2">
    <source>
        <dbReference type="EMBL" id="OAV91084.1"/>
    </source>
</evidence>
<proteinExistence type="predicted"/>
<dbReference type="EnsemblFungi" id="PTTG_28092-t43_1">
    <property type="protein sequence ID" value="PTTG_28092-t43_1-p1"/>
    <property type="gene ID" value="PTTG_28092"/>
</dbReference>
<dbReference type="VEuPathDB" id="FungiDB:PTTG_28092"/>
<organism evidence="2">
    <name type="scientific">Puccinia triticina (isolate 1-1 / race 1 (BBBD))</name>
    <name type="common">Brown leaf rust fungus</name>
    <dbReference type="NCBI Taxonomy" id="630390"/>
    <lineage>
        <taxon>Eukaryota</taxon>
        <taxon>Fungi</taxon>
        <taxon>Dikarya</taxon>
        <taxon>Basidiomycota</taxon>
        <taxon>Pucciniomycotina</taxon>
        <taxon>Pucciniomycetes</taxon>
        <taxon>Pucciniales</taxon>
        <taxon>Pucciniaceae</taxon>
        <taxon>Puccinia</taxon>
    </lineage>
</organism>
<feature type="region of interest" description="Disordered" evidence="1">
    <location>
        <begin position="1"/>
        <end position="219"/>
    </location>
</feature>
<feature type="compositionally biased region" description="Polar residues" evidence="1">
    <location>
        <begin position="149"/>
        <end position="180"/>
    </location>
</feature>
<reference evidence="3" key="4">
    <citation type="submission" date="2025-05" db="UniProtKB">
        <authorList>
            <consortium name="EnsemblFungi"/>
        </authorList>
    </citation>
    <scope>IDENTIFICATION</scope>
    <source>
        <strain evidence="3">isolate 1-1 / race 1 (BBBD)</strain>
    </source>
</reference>
<evidence type="ECO:0000256" key="1">
    <source>
        <dbReference type="SAM" id="MobiDB-lite"/>
    </source>
</evidence>
<accession>A0A180GET1</accession>
<reference evidence="2" key="1">
    <citation type="submission" date="2009-11" db="EMBL/GenBank/DDBJ databases">
        <authorList>
            <consortium name="The Broad Institute Genome Sequencing Platform"/>
            <person name="Ward D."/>
            <person name="Feldgarden M."/>
            <person name="Earl A."/>
            <person name="Young S.K."/>
            <person name="Zeng Q."/>
            <person name="Koehrsen M."/>
            <person name="Alvarado L."/>
            <person name="Berlin A."/>
            <person name="Bochicchio J."/>
            <person name="Borenstein D."/>
            <person name="Chapman S.B."/>
            <person name="Chen Z."/>
            <person name="Engels R."/>
            <person name="Freedman E."/>
            <person name="Gellesch M."/>
            <person name="Goldberg J."/>
            <person name="Griggs A."/>
            <person name="Gujja S."/>
            <person name="Heilman E."/>
            <person name="Heiman D."/>
            <person name="Hepburn T."/>
            <person name="Howarth C."/>
            <person name="Jen D."/>
            <person name="Larson L."/>
            <person name="Lewis B."/>
            <person name="Mehta T."/>
            <person name="Park D."/>
            <person name="Pearson M."/>
            <person name="Roberts A."/>
            <person name="Saif S."/>
            <person name="Shea T."/>
            <person name="Shenoy N."/>
            <person name="Sisk P."/>
            <person name="Stolte C."/>
            <person name="Sykes S."/>
            <person name="Thomson T."/>
            <person name="Walk T."/>
            <person name="White J."/>
            <person name="Yandava C."/>
            <person name="Izard J."/>
            <person name="Baranova O.V."/>
            <person name="Blanton J.M."/>
            <person name="Tanner A.C."/>
            <person name="Dewhirst F.E."/>
            <person name="Haas B."/>
            <person name="Nusbaum C."/>
            <person name="Birren B."/>
        </authorList>
    </citation>
    <scope>NUCLEOTIDE SEQUENCE [LARGE SCALE GENOMIC DNA]</scope>
    <source>
        <strain evidence="2">1-1 BBBD Race 1</strain>
    </source>
</reference>
<feature type="compositionally biased region" description="Low complexity" evidence="1">
    <location>
        <begin position="203"/>
        <end position="219"/>
    </location>
</feature>
<keyword evidence="4" id="KW-1185">Reference proteome</keyword>
<sequence>MPPLTRSSRRQYTPPPNQNPPPPVPAGNISKNRTVVLPQVTPPLFSGPAPSHSSAVPNHTHQQARSNYRSPSHQPTNTRSPHQHGDRYTVSHNSAHRNIQHPAPPLYPPVGNFQNPYYQQNVQPPTHQPAAHIRTSPPNPCDSIDGSRSGYSHSATIDQFVQSQPPARSNNLHRQTSADGVSSIRRSNISIHSAPPLSPPGPSIHLESHSTSSQSISLISSQPDPELEALIAGIPSNLQFFLQPDVPFAQATIKKLNRIIQYIFPSTKFKGTPGKPFLYKYFKDHVAPLLAKYSAQSQESRLLHDEPRVDHINVNHFNPHDRRSTKKILSALIHRVQPNLDLSRLNKTTLISTFYKTYNLQPFSPADKFSVCPPPIPTPDHEQQERNEIRFALQCYCPNLFLPLECSKVELLAIYEIFILEELTRSYLVQENAHYYWFDPTVPPEYLISLQKHSTY</sequence>
<dbReference type="AlphaFoldDB" id="A0A180GET1"/>
<reference evidence="3 4" key="3">
    <citation type="journal article" date="2017" name="G3 (Bethesda)">
        <title>Comparative analysis highlights variable genome content of wheat rusts and divergence of the mating loci.</title>
        <authorList>
            <person name="Cuomo C.A."/>
            <person name="Bakkeren G."/>
            <person name="Khalil H.B."/>
            <person name="Panwar V."/>
            <person name="Joly D."/>
            <person name="Linning R."/>
            <person name="Sakthikumar S."/>
            <person name="Song X."/>
            <person name="Adiconis X."/>
            <person name="Fan L."/>
            <person name="Goldberg J.M."/>
            <person name="Levin J.Z."/>
            <person name="Young S."/>
            <person name="Zeng Q."/>
            <person name="Anikster Y."/>
            <person name="Bruce M."/>
            <person name="Wang M."/>
            <person name="Yin C."/>
            <person name="McCallum B."/>
            <person name="Szabo L.J."/>
            <person name="Hulbert S."/>
            <person name="Chen X."/>
            <person name="Fellers J.P."/>
        </authorList>
    </citation>
    <scope>NUCLEOTIDE SEQUENCE</scope>
    <source>
        <strain evidence="3">isolate 1-1 / race 1 (BBBD)</strain>
        <strain evidence="4">Isolate 1-1 / race 1 (BBBD)</strain>
    </source>
</reference>
<feature type="compositionally biased region" description="Polar residues" evidence="1">
    <location>
        <begin position="51"/>
        <end position="80"/>
    </location>
</feature>
<dbReference type="Proteomes" id="UP000005240">
    <property type="component" value="Unassembled WGS sequence"/>
</dbReference>
<dbReference type="EMBL" id="ADAS02000087">
    <property type="protein sequence ID" value="OAV91084.1"/>
    <property type="molecule type" value="Genomic_DNA"/>
</dbReference>
<gene>
    <name evidence="2" type="ORF">PTTG_28092</name>
</gene>